<dbReference type="OrthoDB" id="9790372at2"/>
<organism evidence="1 2">
    <name type="scientific">Anaerosporobacter mobilis DSM 15930</name>
    <dbReference type="NCBI Taxonomy" id="1120996"/>
    <lineage>
        <taxon>Bacteria</taxon>
        <taxon>Bacillati</taxon>
        <taxon>Bacillota</taxon>
        <taxon>Clostridia</taxon>
        <taxon>Lachnospirales</taxon>
        <taxon>Lachnospiraceae</taxon>
        <taxon>Anaerosporobacter</taxon>
    </lineage>
</organism>
<accession>A0A1M7ESY9</accession>
<dbReference type="PANTHER" id="PTHR34374:SF1">
    <property type="entry name" value="LARGE RIBOSOMAL RNA SUBUNIT ACCUMULATION PROTEIN YCED HOMOLOG 1, CHLOROPLASTIC"/>
    <property type="match status" value="1"/>
</dbReference>
<sequence length="173" mass="19663">MIINLSEIMLVPDKVERITAPIELENFRLRRETYEFKVKNPLELTITNLGKKKLLIEGSTIIVLMIPCSRCLEDVETTLDISISKEIDFGKTEEERIEELDEMNYINGYDLDVDKLVYGEILIDFPMKVVCSDDCKGICNVCGKNLNKGTCNCVSTSLDPRMSAILDIFNNSK</sequence>
<protein>
    <recommendedName>
        <fullName evidence="3">ACR, COG1399</fullName>
    </recommendedName>
</protein>
<evidence type="ECO:0000313" key="2">
    <source>
        <dbReference type="Proteomes" id="UP000184038"/>
    </source>
</evidence>
<gene>
    <name evidence="1" type="ORF">SAMN02746066_00172</name>
</gene>
<dbReference type="Pfam" id="PF02620">
    <property type="entry name" value="YceD"/>
    <property type="match status" value="1"/>
</dbReference>
<evidence type="ECO:0008006" key="3">
    <source>
        <dbReference type="Google" id="ProtNLM"/>
    </source>
</evidence>
<reference evidence="1 2" key="1">
    <citation type="submission" date="2016-11" db="EMBL/GenBank/DDBJ databases">
        <authorList>
            <person name="Jaros S."/>
            <person name="Januszkiewicz K."/>
            <person name="Wedrychowicz H."/>
        </authorList>
    </citation>
    <scope>NUCLEOTIDE SEQUENCE [LARGE SCALE GENOMIC DNA]</scope>
    <source>
        <strain evidence="1 2">DSM 15930</strain>
    </source>
</reference>
<dbReference type="Proteomes" id="UP000184038">
    <property type="component" value="Unassembled WGS sequence"/>
</dbReference>
<dbReference type="RefSeq" id="WP_073281785.1">
    <property type="nucleotide sequence ID" value="NZ_FRCP01000005.1"/>
</dbReference>
<dbReference type="PANTHER" id="PTHR34374">
    <property type="entry name" value="LARGE RIBOSOMAL RNA SUBUNIT ACCUMULATION PROTEIN YCED HOMOLOG 1, CHLOROPLASTIC"/>
    <property type="match status" value="1"/>
</dbReference>
<evidence type="ECO:0000313" key="1">
    <source>
        <dbReference type="EMBL" id="SHL94884.1"/>
    </source>
</evidence>
<dbReference type="STRING" id="1120996.SAMN02746066_00172"/>
<name>A0A1M7ESY9_9FIRM</name>
<keyword evidence="2" id="KW-1185">Reference proteome</keyword>
<proteinExistence type="predicted"/>
<dbReference type="EMBL" id="FRCP01000005">
    <property type="protein sequence ID" value="SHL94884.1"/>
    <property type="molecule type" value="Genomic_DNA"/>
</dbReference>
<dbReference type="AlphaFoldDB" id="A0A1M7ESY9"/>
<dbReference type="InterPro" id="IPR003772">
    <property type="entry name" value="YceD"/>
</dbReference>